<organism evidence="1 2">
    <name type="scientific">Candidatus Thiodiazotropha taylori</name>
    <dbReference type="NCBI Taxonomy" id="2792791"/>
    <lineage>
        <taxon>Bacteria</taxon>
        <taxon>Pseudomonadati</taxon>
        <taxon>Pseudomonadota</taxon>
        <taxon>Gammaproteobacteria</taxon>
        <taxon>Chromatiales</taxon>
        <taxon>Sedimenticolaceae</taxon>
        <taxon>Candidatus Thiodiazotropha</taxon>
    </lineage>
</organism>
<comment type="caution">
    <text evidence="1">The sequence shown here is derived from an EMBL/GenBank/DDBJ whole genome shotgun (WGS) entry which is preliminary data.</text>
</comment>
<evidence type="ECO:0000313" key="1">
    <source>
        <dbReference type="EMBL" id="MCG7979897.1"/>
    </source>
</evidence>
<dbReference type="EMBL" id="JAEPCR010000093">
    <property type="protein sequence ID" value="MCG7979897.1"/>
    <property type="molecule type" value="Genomic_DNA"/>
</dbReference>
<evidence type="ECO:0000313" key="2">
    <source>
        <dbReference type="Proteomes" id="UP000886674"/>
    </source>
</evidence>
<proteinExistence type="predicted"/>
<dbReference type="AlphaFoldDB" id="A0A9E4NN64"/>
<protein>
    <submittedName>
        <fullName evidence="1">Uncharacterized protein</fullName>
    </submittedName>
</protein>
<sequence length="200" mass="21671">MFCCLGCWGDLALCGDAGALGAARFKAGMQAPSPGLEAVIPGGHGLLQAMPPWGYQKPALQEVVDDILAAMDINAQHFDDIVGFPTREDYYRVYQGQVFSRRGYAQALKHGAGARIQAQLDRVLAGVVRGEKYYVADEGRADQSDRVGSFWQEPGASQGLWIVLEKNAVLGHPVVIEVTSMTAEEVEARLAIGRLRRTLP</sequence>
<dbReference type="Proteomes" id="UP000886674">
    <property type="component" value="Unassembled WGS sequence"/>
</dbReference>
<reference evidence="1" key="1">
    <citation type="journal article" date="2021" name="Proc. Natl. Acad. Sci. U.S.A.">
        <title>Global biogeography of chemosynthetic symbionts reveals both localized and globally distributed symbiont groups. .</title>
        <authorList>
            <person name="Osvatic J.T."/>
            <person name="Wilkins L.G.E."/>
            <person name="Leibrecht L."/>
            <person name="Leray M."/>
            <person name="Zauner S."/>
            <person name="Polzin J."/>
            <person name="Camacho Y."/>
            <person name="Gros O."/>
            <person name="van Gils J.A."/>
            <person name="Eisen J.A."/>
            <person name="Petersen J.M."/>
            <person name="Yuen B."/>
        </authorList>
    </citation>
    <scope>NUCLEOTIDE SEQUENCE</scope>
    <source>
        <strain evidence="1">MAGclacostrist055</strain>
    </source>
</reference>
<gene>
    <name evidence="1" type="ORF">JAY77_17350</name>
</gene>
<name>A0A9E4NN64_9GAMM</name>
<accession>A0A9E4NN64</accession>